<dbReference type="InterPro" id="IPR006311">
    <property type="entry name" value="TAT_signal"/>
</dbReference>
<name>F0Q2M7_PARA1</name>
<dbReference type="SUPFAM" id="SSF53850">
    <property type="entry name" value="Periplasmic binding protein-like II"/>
    <property type="match status" value="1"/>
</dbReference>
<dbReference type="Gene3D" id="3.40.190.10">
    <property type="entry name" value="Periplasmic binding protein-like II"/>
    <property type="match status" value="1"/>
</dbReference>
<dbReference type="PANTHER" id="PTHR30290:SF83">
    <property type="entry name" value="ABC TRANSPORTER SUBSTRATE-BINDING PROTEIN"/>
    <property type="match status" value="1"/>
</dbReference>
<feature type="chain" id="PRO_5003254882" evidence="1">
    <location>
        <begin position="35"/>
        <end position="526"/>
    </location>
</feature>
<dbReference type="AlphaFoldDB" id="F0Q2M7"/>
<sequence>MKNPAPLRATRRGTLRMLAAGAAGALAPALQARAAGETARLQIVGPWEIAGLAPAVSGYVFTRLQIAETLVEADDDGTLLPGLAEGFSASVDGLVWRFVLRRGARFHDGTPVRAAAVVRCLEAARRPPSLLSGAPIQAVEAEDEATVRVRLAAPHAALPALLAHSSTLVLAPASYGADGTVQSIVGSGPYRVTTLAAPQRVEAAAFDGHGGARPAIARVAYLSAGRSETRALMAESGQADLAYGLDPASTVRLRRRAAAGGTVRVESVTLPRSVAIKVNAGLPALRDVRVRRALSLCIDRAGIARALLRDPVLAATQLFPPTLGAWHAEELEPLACDFEAAARLLAAAGWRRGADGLRDAQGQPLRLALRTFPDRPELPLIATALQAQWREAGIAVRVDVGNSGDIPLGHHDGSLQLALIARNYATTPDPTSTLAQDFGRSGGDWGAMGWSDAGVADALARLQAGGIAAEPAAALRRQVVRTLQDALPVIPVAWYRQTVAVSARVGPVRLDPLERSYRLTAMEWRA</sequence>
<dbReference type="PANTHER" id="PTHR30290">
    <property type="entry name" value="PERIPLASMIC BINDING COMPONENT OF ABC TRANSPORTER"/>
    <property type="match status" value="1"/>
</dbReference>
<dbReference type="KEGG" id="aaa:Acav_3904"/>
<keyword evidence="1" id="KW-0732">Signal</keyword>
<feature type="signal peptide" evidence="1">
    <location>
        <begin position="1"/>
        <end position="34"/>
    </location>
</feature>
<dbReference type="Proteomes" id="UP000002482">
    <property type="component" value="Chromosome"/>
</dbReference>
<dbReference type="GeneID" id="34239939"/>
<dbReference type="InterPro" id="IPR000914">
    <property type="entry name" value="SBP_5_dom"/>
</dbReference>
<dbReference type="Pfam" id="PF00496">
    <property type="entry name" value="SBP_bac_5"/>
    <property type="match status" value="1"/>
</dbReference>
<dbReference type="GO" id="GO:0043190">
    <property type="term" value="C:ATP-binding cassette (ABC) transporter complex"/>
    <property type="evidence" value="ECO:0007669"/>
    <property type="project" value="InterPro"/>
</dbReference>
<dbReference type="GO" id="GO:1904680">
    <property type="term" value="F:peptide transmembrane transporter activity"/>
    <property type="evidence" value="ECO:0007669"/>
    <property type="project" value="TreeGrafter"/>
</dbReference>
<dbReference type="OrthoDB" id="9801799at2"/>
<dbReference type="EMBL" id="CP002521">
    <property type="protein sequence ID" value="ADX47794.1"/>
    <property type="molecule type" value="Genomic_DNA"/>
</dbReference>
<proteinExistence type="predicted"/>
<dbReference type="RefSeq" id="WP_013596270.1">
    <property type="nucleotide sequence ID" value="NC_015138.1"/>
</dbReference>
<protein>
    <submittedName>
        <fullName evidence="3">Extracellular solute-binding protein family 5</fullName>
    </submittedName>
</protein>
<dbReference type="GO" id="GO:0030288">
    <property type="term" value="C:outer membrane-bounded periplasmic space"/>
    <property type="evidence" value="ECO:0007669"/>
    <property type="project" value="UniProtKB-ARBA"/>
</dbReference>
<accession>F0Q2M7</accession>
<dbReference type="HOGENOM" id="CLU_017028_7_5_4"/>
<dbReference type="InterPro" id="IPR039424">
    <property type="entry name" value="SBP_5"/>
</dbReference>
<dbReference type="PIRSF" id="PIRSF002741">
    <property type="entry name" value="MppA"/>
    <property type="match status" value="1"/>
</dbReference>
<evidence type="ECO:0000313" key="4">
    <source>
        <dbReference type="Proteomes" id="UP000002482"/>
    </source>
</evidence>
<keyword evidence="4" id="KW-1185">Reference proteome</keyword>
<reference evidence="3" key="1">
    <citation type="submission" date="2011-02" db="EMBL/GenBank/DDBJ databases">
        <title>Complete sequence of Acidovorax avenae subsp. avenae ATCC 19860.</title>
        <authorList>
            <consortium name="US DOE Joint Genome Institute"/>
            <person name="Lucas S."/>
            <person name="Copeland A."/>
            <person name="Lapidus A."/>
            <person name="Cheng J.-F."/>
            <person name="Goodwin L."/>
            <person name="Pitluck S."/>
            <person name="Chertkov O."/>
            <person name="Held B."/>
            <person name="Detter J.C."/>
            <person name="Han C."/>
            <person name="Tapia R."/>
            <person name="Land M."/>
            <person name="Hauser L."/>
            <person name="Kyrpides N."/>
            <person name="Ivanova N."/>
            <person name="Ovchinnikova G."/>
            <person name="Pagani I."/>
            <person name="Gordon S."/>
            <person name="Woyke T."/>
        </authorList>
    </citation>
    <scope>NUCLEOTIDE SEQUENCE</scope>
    <source>
        <strain evidence="3">ATCC 19860</strain>
    </source>
</reference>
<organism evidence="3 4">
    <name type="scientific">Paracidovorax avenae (strain ATCC 19860 / DSM 7227 / CCUG 15838 / JCM 20985 / LMG 2117 / NCPPB 1011)</name>
    <name type="common">Acidovorax avenae</name>
    <dbReference type="NCBI Taxonomy" id="643561"/>
    <lineage>
        <taxon>Bacteria</taxon>
        <taxon>Pseudomonadati</taxon>
        <taxon>Pseudomonadota</taxon>
        <taxon>Betaproteobacteria</taxon>
        <taxon>Burkholderiales</taxon>
        <taxon>Comamonadaceae</taxon>
        <taxon>Paracidovorax</taxon>
    </lineage>
</organism>
<dbReference type="Gene3D" id="3.10.105.10">
    <property type="entry name" value="Dipeptide-binding Protein, Domain 3"/>
    <property type="match status" value="1"/>
</dbReference>
<dbReference type="InterPro" id="IPR030678">
    <property type="entry name" value="Peptide/Ni-bd"/>
</dbReference>
<evidence type="ECO:0000313" key="3">
    <source>
        <dbReference type="EMBL" id="ADX47794.1"/>
    </source>
</evidence>
<evidence type="ECO:0000256" key="1">
    <source>
        <dbReference type="SAM" id="SignalP"/>
    </source>
</evidence>
<dbReference type="PROSITE" id="PS51318">
    <property type="entry name" value="TAT"/>
    <property type="match status" value="1"/>
</dbReference>
<evidence type="ECO:0000259" key="2">
    <source>
        <dbReference type="Pfam" id="PF00496"/>
    </source>
</evidence>
<dbReference type="GO" id="GO:0015833">
    <property type="term" value="P:peptide transport"/>
    <property type="evidence" value="ECO:0007669"/>
    <property type="project" value="TreeGrafter"/>
</dbReference>
<gene>
    <name evidence="3" type="ordered locus">Acav_3904</name>
</gene>
<feature type="domain" description="Solute-binding protein family 5" evidence="2">
    <location>
        <begin position="79"/>
        <end position="440"/>
    </location>
</feature>